<sequence length="271" mass="30881">MQTHMRNKTIAITFIAFTLLTASLKAQKAPRPSNFIADGKLWSSLWQQKAAEYRALCFQAYNIAHFRVEQTQLQRFDKPLAIVTDIDETLLDNSPNSVHQALLGKDYEAAAWKVWTAMAKADTVPGAPSFLKYAATMGITVYYITNREESERAATLKNLQKYNFPNADSAHLQMRQNTSSKEARRLEVAQTHHILLLLGDNLADFSSLFDKKTVDERLQNTNQQAAMFGKQFIIIPNANYGDWETALYNYNYKLTPAEKEAIYKKNLTNQD</sequence>
<gene>
    <name evidence="3" type="ORF">BDD43_1829</name>
</gene>
<evidence type="ECO:0000313" key="4">
    <source>
        <dbReference type="Proteomes" id="UP000268007"/>
    </source>
</evidence>
<dbReference type="InterPro" id="IPR006423">
    <property type="entry name" value="Lipo_e_P4"/>
</dbReference>
<dbReference type="EMBL" id="RBKU01000001">
    <property type="protein sequence ID" value="RKR81679.1"/>
    <property type="molecule type" value="Genomic_DNA"/>
</dbReference>
<dbReference type="SUPFAM" id="SSF56784">
    <property type="entry name" value="HAD-like"/>
    <property type="match status" value="1"/>
</dbReference>
<protein>
    <submittedName>
        <fullName evidence="3">5'-nucleotidase (Lipoprotein e(P4) family)</fullName>
    </submittedName>
</protein>
<dbReference type="SFLD" id="SFLDG01125">
    <property type="entry name" value="C1.1:_Acid_Phosphatase_Like"/>
    <property type="match status" value="1"/>
</dbReference>
<dbReference type="Pfam" id="PF03767">
    <property type="entry name" value="Acid_phosphat_B"/>
    <property type="match status" value="1"/>
</dbReference>
<organism evidence="3 4">
    <name type="scientific">Mucilaginibacter gracilis</name>
    <dbReference type="NCBI Taxonomy" id="423350"/>
    <lineage>
        <taxon>Bacteria</taxon>
        <taxon>Pseudomonadati</taxon>
        <taxon>Bacteroidota</taxon>
        <taxon>Sphingobacteriia</taxon>
        <taxon>Sphingobacteriales</taxon>
        <taxon>Sphingobacteriaceae</taxon>
        <taxon>Mucilaginibacter</taxon>
    </lineage>
</organism>
<comment type="caution">
    <text evidence="3">The sequence shown here is derived from an EMBL/GenBank/DDBJ whole genome shotgun (WGS) entry which is preliminary data.</text>
</comment>
<dbReference type="PIRSF" id="PIRSF019271">
    <property type="entry name" value="Acid_Ptase_C"/>
    <property type="match status" value="1"/>
</dbReference>
<dbReference type="AlphaFoldDB" id="A0A495J0Q4"/>
<dbReference type="GO" id="GO:0009279">
    <property type="term" value="C:cell outer membrane"/>
    <property type="evidence" value="ECO:0007669"/>
    <property type="project" value="InterPro"/>
</dbReference>
<proteinExistence type="predicted"/>
<evidence type="ECO:0000256" key="1">
    <source>
        <dbReference type="ARBA" id="ARBA00022729"/>
    </source>
</evidence>
<reference evidence="3 4" key="1">
    <citation type="submission" date="2018-10" db="EMBL/GenBank/DDBJ databases">
        <title>Genomic Encyclopedia of Archaeal and Bacterial Type Strains, Phase II (KMG-II): from individual species to whole genera.</title>
        <authorList>
            <person name="Goeker M."/>
        </authorList>
    </citation>
    <scope>NUCLEOTIDE SEQUENCE [LARGE SCALE GENOMIC DNA]</scope>
    <source>
        <strain evidence="3 4">DSM 18602</strain>
    </source>
</reference>
<keyword evidence="3" id="KW-0449">Lipoprotein</keyword>
<feature type="chain" id="PRO_5019866527" evidence="2">
    <location>
        <begin position="29"/>
        <end position="271"/>
    </location>
</feature>
<keyword evidence="4" id="KW-1185">Reference proteome</keyword>
<evidence type="ECO:0000256" key="2">
    <source>
        <dbReference type="SAM" id="SignalP"/>
    </source>
</evidence>
<dbReference type="NCBIfam" id="TIGR01533">
    <property type="entry name" value="lipo_e_P4"/>
    <property type="match status" value="1"/>
</dbReference>
<dbReference type="InterPro" id="IPR023214">
    <property type="entry name" value="HAD_sf"/>
</dbReference>
<dbReference type="PANTHER" id="PTHR31284:SF10">
    <property type="entry name" value="ACID PHOSPHATASE-LIKE PROTEIN"/>
    <property type="match status" value="1"/>
</dbReference>
<keyword evidence="1 2" id="KW-0732">Signal</keyword>
<dbReference type="Gene3D" id="3.40.50.1000">
    <property type="entry name" value="HAD superfamily/HAD-like"/>
    <property type="match status" value="1"/>
</dbReference>
<dbReference type="Proteomes" id="UP000268007">
    <property type="component" value="Unassembled WGS sequence"/>
</dbReference>
<dbReference type="SFLD" id="SFLDS00003">
    <property type="entry name" value="Haloacid_Dehalogenase"/>
    <property type="match status" value="1"/>
</dbReference>
<feature type="signal peptide" evidence="2">
    <location>
        <begin position="1"/>
        <end position="28"/>
    </location>
</feature>
<dbReference type="RefSeq" id="WP_246001502.1">
    <property type="nucleotide sequence ID" value="NZ_RBKU01000001.1"/>
</dbReference>
<name>A0A495J0Q4_9SPHI</name>
<evidence type="ECO:0000313" key="3">
    <source>
        <dbReference type="EMBL" id="RKR81679.1"/>
    </source>
</evidence>
<accession>A0A495J0Q4</accession>
<dbReference type="PANTHER" id="PTHR31284">
    <property type="entry name" value="ACID PHOSPHATASE-LIKE PROTEIN"/>
    <property type="match status" value="1"/>
</dbReference>
<dbReference type="InterPro" id="IPR036412">
    <property type="entry name" value="HAD-like_sf"/>
</dbReference>
<dbReference type="InterPro" id="IPR005519">
    <property type="entry name" value="Acid_phosphat_B-like"/>
</dbReference>